<dbReference type="InterPro" id="IPR029058">
    <property type="entry name" value="AB_hydrolase_fold"/>
</dbReference>
<dbReference type="Pfam" id="PF00135">
    <property type="entry name" value="COesterase"/>
    <property type="match status" value="1"/>
</dbReference>
<accession>A0A4D6J618</accession>
<evidence type="ECO:0000313" key="3">
    <source>
        <dbReference type="EMBL" id="QCC89022.1"/>
    </source>
</evidence>
<evidence type="ECO:0000259" key="2">
    <source>
        <dbReference type="Pfam" id="PF00135"/>
    </source>
</evidence>
<dbReference type="AlphaFoldDB" id="A0A4D6J618"/>
<proteinExistence type="evidence at transcript level"/>
<sequence>MCGYVSHEGIIMIAGLKSDMYNEINEDVDNLLLHPNLSRFLSKHDVSAHDVKQFYFGDEKLSSDSTDKIVDMLGDLNFVIGLHNFIEIQSNIPNIPTYFYKFEYEIPNSQVKKFFGLPNIKGTCHMEELGFLFYQNLSKLFGQQPSTPDSVGHVLIQRFTELWTNFAKTGNPTPRKTDATPIKWEPVDCSNEYKCLHITDKLDMITEFNITQQLCDSVRNKT</sequence>
<dbReference type="SUPFAM" id="SSF53474">
    <property type="entry name" value="alpha/beta-Hydrolases"/>
    <property type="match status" value="1"/>
</dbReference>
<name>A0A4D6J618_9HYME</name>
<dbReference type="EMBL" id="MH085022">
    <property type="protein sequence ID" value="QCC89022.1"/>
    <property type="molecule type" value="mRNA"/>
</dbReference>
<dbReference type="PANTHER" id="PTHR44590:SF3">
    <property type="entry name" value="CARBOXYLESTERASE TYPE B DOMAIN-CONTAINING PROTEIN"/>
    <property type="match status" value="1"/>
</dbReference>
<organism evidence="3">
    <name type="scientific">Meteorus pulchricornis</name>
    <dbReference type="NCBI Taxonomy" id="51522"/>
    <lineage>
        <taxon>Eukaryota</taxon>
        <taxon>Metazoa</taxon>
        <taxon>Ecdysozoa</taxon>
        <taxon>Arthropoda</taxon>
        <taxon>Hexapoda</taxon>
        <taxon>Insecta</taxon>
        <taxon>Pterygota</taxon>
        <taxon>Neoptera</taxon>
        <taxon>Endopterygota</taxon>
        <taxon>Hymenoptera</taxon>
        <taxon>Apocrita</taxon>
        <taxon>Ichneumonoidea</taxon>
        <taxon>Braconidae</taxon>
        <taxon>Meteorinae</taxon>
        <taxon>Meteorus</taxon>
    </lineage>
</organism>
<evidence type="ECO:0000256" key="1">
    <source>
        <dbReference type="ARBA" id="ARBA00023180"/>
    </source>
</evidence>
<protein>
    <submittedName>
        <fullName evidence="3">Carboxylesterase 7</fullName>
    </submittedName>
</protein>
<feature type="domain" description="Carboxylesterase type B" evidence="2">
    <location>
        <begin position="1"/>
        <end position="204"/>
    </location>
</feature>
<dbReference type="PANTHER" id="PTHR44590">
    <property type="entry name" value="CARBOXYLIC ESTER HYDROLASE-RELATED"/>
    <property type="match status" value="1"/>
</dbReference>
<reference evidence="3" key="1">
    <citation type="submission" date="2018-03" db="EMBL/GenBank/DDBJ databases">
        <authorList>
            <person name="Sheng S."/>
        </authorList>
    </citation>
    <scope>NUCLEOTIDE SEQUENCE</scope>
</reference>
<dbReference type="InterPro" id="IPR002018">
    <property type="entry name" value="CarbesteraseB"/>
</dbReference>
<dbReference type="Gene3D" id="3.40.50.1820">
    <property type="entry name" value="alpha/beta hydrolase"/>
    <property type="match status" value="1"/>
</dbReference>
<keyword evidence="1" id="KW-0325">Glycoprotein</keyword>